<dbReference type="Gene3D" id="3.40.50.11010">
    <property type="match status" value="1"/>
</dbReference>
<dbReference type="PANTHER" id="PTHR43179">
    <property type="entry name" value="RHAMNOSYLTRANSFERASE WBBL"/>
    <property type="match status" value="1"/>
</dbReference>
<organism evidence="4 5">
    <name type="scientific">Aureimonas fodinaquatilis</name>
    <dbReference type="NCBI Taxonomy" id="2565783"/>
    <lineage>
        <taxon>Bacteria</taxon>
        <taxon>Pseudomonadati</taxon>
        <taxon>Pseudomonadota</taxon>
        <taxon>Alphaproteobacteria</taxon>
        <taxon>Hyphomicrobiales</taxon>
        <taxon>Aurantimonadaceae</taxon>
        <taxon>Aureimonas</taxon>
    </lineage>
</organism>
<dbReference type="Pfam" id="PF00535">
    <property type="entry name" value="Glycos_transf_2"/>
    <property type="match status" value="1"/>
</dbReference>
<dbReference type="Gene3D" id="3.90.550.10">
    <property type="entry name" value="Spore Coat Polysaccharide Biosynthesis Protein SpsA, Chain A"/>
    <property type="match status" value="1"/>
</dbReference>
<feature type="coiled-coil region" evidence="1">
    <location>
        <begin position="233"/>
        <end position="260"/>
    </location>
</feature>
<dbReference type="EMBL" id="VTWH01000002">
    <property type="protein sequence ID" value="KAA0970390.1"/>
    <property type="molecule type" value="Genomic_DNA"/>
</dbReference>
<dbReference type="Proteomes" id="UP000324738">
    <property type="component" value="Unassembled WGS sequence"/>
</dbReference>
<keyword evidence="1" id="KW-0175">Coiled coil</keyword>
<dbReference type="SUPFAM" id="SSF53756">
    <property type="entry name" value="UDP-Glycosyltransferase/glycogen phosphorylase"/>
    <property type="match status" value="1"/>
</dbReference>
<dbReference type="Gene3D" id="3.40.50.2000">
    <property type="entry name" value="Glycogen Phosphorylase B"/>
    <property type="match status" value="1"/>
</dbReference>
<evidence type="ECO:0000259" key="2">
    <source>
        <dbReference type="Pfam" id="PF00535"/>
    </source>
</evidence>
<dbReference type="InterPro" id="IPR013216">
    <property type="entry name" value="Methyltransf_11"/>
</dbReference>
<protein>
    <submittedName>
        <fullName evidence="4">Glycosyltransferase</fullName>
    </submittedName>
</protein>
<dbReference type="PANTHER" id="PTHR43179:SF7">
    <property type="entry name" value="RHAMNOSYLTRANSFERASE WBBL"/>
    <property type="match status" value="1"/>
</dbReference>
<dbReference type="RefSeq" id="WP_149299321.1">
    <property type="nucleotide sequence ID" value="NZ_VTWH01000002.1"/>
</dbReference>
<dbReference type="AlphaFoldDB" id="A0A5B0DXV5"/>
<dbReference type="SUPFAM" id="SSF53448">
    <property type="entry name" value="Nucleotide-diphospho-sugar transferases"/>
    <property type="match status" value="1"/>
</dbReference>
<accession>A0A5B0DXV5</accession>
<dbReference type="Pfam" id="PF13692">
    <property type="entry name" value="Glyco_trans_1_4"/>
    <property type="match status" value="1"/>
</dbReference>
<dbReference type="InterPro" id="IPR029063">
    <property type="entry name" value="SAM-dependent_MTases_sf"/>
</dbReference>
<comment type="caution">
    <text evidence="4">The sequence shown here is derived from an EMBL/GenBank/DDBJ whole genome shotgun (WGS) entry which is preliminary data.</text>
</comment>
<dbReference type="InterPro" id="IPR001173">
    <property type="entry name" value="Glyco_trans_2-like"/>
</dbReference>
<dbReference type="GO" id="GO:0016740">
    <property type="term" value="F:transferase activity"/>
    <property type="evidence" value="ECO:0007669"/>
    <property type="project" value="UniProtKB-KW"/>
</dbReference>
<reference evidence="4 5" key="1">
    <citation type="submission" date="2019-08" db="EMBL/GenBank/DDBJ databases">
        <title>Aureimonas fodiniaquatilis sp. nov., isolated from a coal mine wastewater.</title>
        <authorList>
            <person name="Kim W."/>
        </authorList>
    </citation>
    <scope>NUCLEOTIDE SEQUENCE [LARGE SCALE GENOMIC DNA]</scope>
    <source>
        <strain evidence="4 5">CAU 1482</strain>
    </source>
</reference>
<dbReference type="CDD" id="cd04186">
    <property type="entry name" value="GT_2_like_c"/>
    <property type="match status" value="1"/>
</dbReference>
<dbReference type="OrthoDB" id="114108at2"/>
<evidence type="ECO:0000259" key="3">
    <source>
        <dbReference type="Pfam" id="PF08241"/>
    </source>
</evidence>
<proteinExistence type="predicted"/>
<evidence type="ECO:0000313" key="4">
    <source>
        <dbReference type="EMBL" id="KAA0970390.1"/>
    </source>
</evidence>
<evidence type="ECO:0000313" key="5">
    <source>
        <dbReference type="Proteomes" id="UP000324738"/>
    </source>
</evidence>
<feature type="domain" description="Methyltransferase type 11" evidence="3">
    <location>
        <begin position="56"/>
        <end position="134"/>
    </location>
</feature>
<dbReference type="SUPFAM" id="SSF53335">
    <property type="entry name" value="S-adenosyl-L-methionine-dependent methyltransferases"/>
    <property type="match status" value="1"/>
</dbReference>
<keyword evidence="5" id="KW-1185">Reference proteome</keyword>
<gene>
    <name evidence="4" type="ORF">FPY71_07675</name>
</gene>
<name>A0A5B0DXV5_9HYPH</name>
<feature type="domain" description="Glycosyltransferase 2-like" evidence="2">
    <location>
        <begin position="735"/>
        <end position="906"/>
    </location>
</feature>
<evidence type="ECO:0000256" key="1">
    <source>
        <dbReference type="SAM" id="Coils"/>
    </source>
</evidence>
<sequence length="986" mass="111423">MALDLNSEQYWSDRFLTDWDEKAGPAQTRFFYNLALGNLPVWLSRTLQAERLSICDWGCATGEGTEILAHTFGGQVTGIDFARPAIEKARSLHKIPRFIDVDLLTQTIEDRFDVLFCSNTLEHFEDPWSTLETVSAYAKDILVILVPFQERERHCEHKVTFDLNMIPTSVAGRFHCVEARVIDASQEKPSYWPGDQILLVYASNDVAQRYALKLCDVLAAPGKASVLAIESTINALRRDIRDQQRAVQSLTGTAEQAAENDALKAEVAALHEALSVRETQIHSIHSSHSWRATAPLRSVTNGVRDIRQAGKLSLRTVYRALPLSPPIKHKLKSAILRHRRAFPGVPVKSSRPVSVGFRPSKEISPKADVFVWAIIDWHFRVQRPQHLARAFANRGHRTFYFSNHFIDAAEPGFRIEPLSEDGSLQIVYLHVPGAPAIYFGMPSPKTKAAVFASLGMFLEWAAPREILSLVQHPFWRPFADQVPNRKLVYDLMDHHEGFGDNAKDAIAEEHALLREADHVIVTSTFLEDIANKSNANVSMVRNAGDYTHFANRPSEIYRDEKDRRIIGYYGAIAEWFDIDLIEKIARARPDDCVLLIGADTVKAKERLSALPNVVMTGEVKYTDLPYYLYAFDVCILPFKVIPLTLATNPVKVYEYLSAGKPVISIDLPEISQFGDCVERAKSHADFLEKVDDVLSAIPGTEDEARRRQFAAEQTWDHRVEAFLTALEKTRSPRASVIVVTYNNLEFTEVCLESLSQDTAYDDFEIIVVDNASTDGSADYLKLWEQGGPNRTLILNEDNRGFAAANNQGLARATGDYFVLLNNDTYVTPGWLGSLVAHLRRNPDLGLVGPVTNNIGNEARIEIHYADMNEMRTEALHYTAQRIGRLHDCPNLAFFCVAFSRKTFEAVGNLDEAFRVGFFEDDDYCRRVQALGLRNAIADDVFIHHHLSASFDALKAEKKMELFEQNKLIYEQKWGPWTPHKYRFDKR</sequence>
<dbReference type="CDD" id="cd02440">
    <property type="entry name" value="AdoMet_MTases"/>
    <property type="match status" value="1"/>
</dbReference>
<dbReference type="InterPro" id="IPR029044">
    <property type="entry name" value="Nucleotide-diphossugar_trans"/>
</dbReference>
<dbReference type="Pfam" id="PF08241">
    <property type="entry name" value="Methyltransf_11"/>
    <property type="match status" value="1"/>
</dbReference>
<dbReference type="Gene3D" id="3.40.50.150">
    <property type="entry name" value="Vaccinia Virus protein VP39"/>
    <property type="match status" value="1"/>
</dbReference>
<keyword evidence="4" id="KW-0808">Transferase</keyword>